<keyword evidence="2" id="KW-1185">Reference proteome</keyword>
<reference evidence="1 2" key="1">
    <citation type="submission" date="2024-11" db="EMBL/GenBank/DDBJ databases">
        <title>Adaptive evolution of stress response genes in parasites aligns with host niche diversity.</title>
        <authorList>
            <person name="Hahn C."/>
            <person name="Resl P."/>
        </authorList>
    </citation>
    <scope>NUCLEOTIDE SEQUENCE [LARGE SCALE GENOMIC DNA]</scope>
    <source>
        <strain evidence="1">EGGRZ-B1_66</strain>
        <tissue evidence="1">Body</tissue>
    </source>
</reference>
<organism evidence="1 2">
    <name type="scientific">Cichlidogyrus casuarinus</name>
    <dbReference type="NCBI Taxonomy" id="1844966"/>
    <lineage>
        <taxon>Eukaryota</taxon>
        <taxon>Metazoa</taxon>
        <taxon>Spiralia</taxon>
        <taxon>Lophotrochozoa</taxon>
        <taxon>Platyhelminthes</taxon>
        <taxon>Monogenea</taxon>
        <taxon>Monopisthocotylea</taxon>
        <taxon>Dactylogyridea</taxon>
        <taxon>Ancyrocephalidae</taxon>
        <taxon>Cichlidogyrus</taxon>
    </lineage>
</organism>
<proteinExistence type="predicted"/>
<evidence type="ECO:0000313" key="1">
    <source>
        <dbReference type="EMBL" id="KAL3309698.1"/>
    </source>
</evidence>
<accession>A0ABD2PQC2</accession>
<comment type="caution">
    <text evidence="1">The sequence shown here is derived from an EMBL/GenBank/DDBJ whole genome shotgun (WGS) entry which is preliminary data.</text>
</comment>
<dbReference type="Proteomes" id="UP001626550">
    <property type="component" value="Unassembled WGS sequence"/>
</dbReference>
<dbReference type="AlphaFoldDB" id="A0ABD2PQC2"/>
<dbReference type="EMBL" id="JBJKFK010003627">
    <property type="protein sequence ID" value="KAL3309698.1"/>
    <property type="molecule type" value="Genomic_DNA"/>
</dbReference>
<sequence>MATQCPFSLEDLKKFVTKCKNYDETSTWAREGNSLGTMEGLFFVLERTKIQELIAEYETKDADFEDIFKKVETKKGEYMKEGAASREVVKAYEVIVECLLIALIAPNFDAEQAAQIWEEGTSLMIKSNQVMDAHLLKGNLNIGRSDDMIKKWYDKLMDLYTKWNIEGTTDKAKYELTEEHCIFSLRIIYGLIGFR</sequence>
<name>A0ABD2PQC2_9PLAT</name>
<evidence type="ECO:0000313" key="2">
    <source>
        <dbReference type="Proteomes" id="UP001626550"/>
    </source>
</evidence>
<gene>
    <name evidence="1" type="ORF">Ciccas_011751</name>
</gene>
<protein>
    <submittedName>
        <fullName evidence="1">Uncharacterized protein</fullName>
    </submittedName>
</protein>